<feature type="transmembrane region" description="Helical" evidence="1">
    <location>
        <begin position="152"/>
        <end position="173"/>
    </location>
</feature>
<proteinExistence type="predicted"/>
<evidence type="ECO:0000256" key="1">
    <source>
        <dbReference type="SAM" id="Phobius"/>
    </source>
</evidence>
<dbReference type="AlphaFoldDB" id="A0A4Q9Q5U8"/>
<keyword evidence="1" id="KW-0472">Membrane</keyword>
<reference evidence="3 4" key="1">
    <citation type="submission" date="2019-01" db="EMBL/GenBank/DDBJ databases">
        <title>Draft genome sequences of three monokaryotic isolates of the white-rot basidiomycete fungus Dichomitus squalens.</title>
        <authorList>
            <consortium name="DOE Joint Genome Institute"/>
            <person name="Lopez S.C."/>
            <person name="Andreopoulos B."/>
            <person name="Pangilinan J."/>
            <person name="Lipzen A."/>
            <person name="Riley R."/>
            <person name="Ahrendt S."/>
            <person name="Ng V."/>
            <person name="Barry K."/>
            <person name="Daum C."/>
            <person name="Grigoriev I.V."/>
            <person name="Hilden K.S."/>
            <person name="Makela M.R."/>
            <person name="de Vries R.P."/>
        </authorList>
    </citation>
    <scope>NUCLEOTIDE SEQUENCE [LARGE SCALE GENOMIC DNA]</scope>
    <source>
        <strain evidence="3 4">CBS 464.89</strain>
    </source>
</reference>
<evidence type="ECO:0000313" key="4">
    <source>
        <dbReference type="Proteomes" id="UP000292082"/>
    </source>
</evidence>
<name>A0A4Q9Q5U8_9APHY</name>
<gene>
    <name evidence="3" type="ORF">BD310DRAFT_810603</name>
</gene>
<dbReference type="InterPro" id="IPR045340">
    <property type="entry name" value="DUF6533"/>
</dbReference>
<keyword evidence="1" id="KW-0812">Transmembrane</keyword>
<feature type="domain" description="DUF6533" evidence="2">
    <location>
        <begin position="1"/>
        <end position="39"/>
    </location>
</feature>
<protein>
    <recommendedName>
        <fullName evidence="2">DUF6533 domain-containing protein</fullName>
    </recommendedName>
</protein>
<dbReference type="Proteomes" id="UP000292082">
    <property type="component" value="Unassembled WGS sequence"/>
</dbReference>
<evidence type="ECO:0000259" key="2">
    <source>
        <dbReference type="Pfam" id="PF20151"/>
    </source>
</evidence>
<organism evidence="3 4">
    <name type="scientific">Dichomitus squalens</name>
    <dbReference type="NCBI Taxonomy" id="114155"/>
    <lineage>
        <taxon>Eukaryota</taxon>
        <taxon>Fungi</taxon>
        <taxon>Dikarya</taxon>
        <taxon>Basidiomycota</taxon>
        <taxon>Agaricomycotina</taxon>
        <taxon>Agaricomycetes</taxon>
        <taxon>Polyporales</taxon>
        <taxon>Polyporaceae</taxon>
        <taxon>Dichomitus</taxon>
    </lineage>
</organism>
<accession>A0A4Q9Q5U8</accession>
<feature type="transmembrane region" description="Helical" evidence="1">
    <location>
        <begin position="16"/>
        <end position="34"/>
    </location>
</feature>
<dbReference type="EMBL" id="ML145093">
    <property type="protein sequence ID" value="TBU62401.1"/>
    <property type="molecule type" value="Genomic_DNA"/>
</dbReference>
<keyword evidence="1" id="KW-1133">Transmembrane helix</keyword>
<sequence>ALLFYDYILTFNSEVALFWMGGRLSGATVLFLLSRYITLTTKIMEGLPVSSSVETYVLVSQYYDELRHVLRRDITVEVVTRSCLIASDLAVLCVTWFRTYQTAKLSLRSLGKKTFASILLLDGTIYFLALLILSVLHMAFTLNGVAKADATLLTSVIVILEETLTAILTSRFLMDLQKAQRKLAGSSRSVSLGEVIFQPQTSRNTSRFIGSLGAQLSIHEDGGEENEVEDMS</sequence>
<keyword evidence="4" id="KW-1185">Reference proteome</keyword>
<feature type="transmembrane region" description="Helical" evidence="1">
    <location>
        <begin position="114"/>
        <end position="140"/>
    </location>
</feature>
<evidence type="ECO:0000313" key="3">
    <source>
        <dbReference type="EMBL" id="TBU62401.1"/>
    </source>
</evidence>
<feature type="non-terminal residue" evidence="3">
    <location>
        <position position="1"/>
    </location>
</feature>
<dbReference type="Pfam" id="PF20151">
    <property type="entry name" value="DUF6533"/>
    <property type="match status" value="1"/>
</dbReference>